<feature type="transmembrane region" description="Helical" evidence="5">
    <location>
        <begin position="139"/>
        <end position="161"/>
    </location>
</feature>
<dbReference type="PROSITE" id="PS50850">
    <property type="entry name" value="MFS"/>
    <property type="match status" value="1"/>
</dbReference>
<dbReference type="PANTHER" id="PTHR23508:SF10">
    <property type="entry name" value="CARBOXYLIC ACID TRANSPORTER PROTEIN HOMOLOG"/>
    <property type="match status" value="1"/>
</dbReference>
<feature type="transmembrane region" description="Helical" evidence="5">
    <location>
        <begin position="106"/>
        <end position="127"/>
    </location>
</feature>
<feature type="transmembrane region" description="Helical" evidence="5">
    <location>
        <begin position="80"/>
        <end position="100"/>
    </location>
</feature>
<dbReference type="InterPro" id="IPR011701">
    <property type="entry name" value="MFS"/>
</dbReference>
<feature type="transmembrane region" description="Helical" evidence="5">
    <location>
        <begin position="283"/>
        <end position="301"/>
    </location>
</feature>
<dbReference type="EMBL" id="CP094984">
    <property type="protein sequence ID" value="UON92695.1"/>
    <property type="molecule type" value="Genomic_DNA"/>
</dbReference>
<dbReference type="Pfam" id="PF07690">
    <property type="entry name" value="MFS_1"/>
    <property type="match status" value="1"/>
</dbReference>
<feature type="transmembrane region" description="Helical" evidence="5">
    <location>
        <begin position="45"/>
        <end position="68"/>
    </location>
</feature>
<dbReference type="Gene3D" id="1.20.1250.20">
    <property type="entry name" value="MFS general substrate transporter like domains"/>
    <property type="match status" value="2"/>
</dbReference>
<protein>
    <submittedName>
        <fullName evidence="7">Aromatic acid/H+ symport family MFS transporter</fullName>
    </submittedName>
</protein>
<reference evidence="7" key="1">
    <citation type="submission" date="2021-10" db="EMBL/GenBank/DDBJ databases">
        <title>Novel species in genus Arthrobacter.</title>
        <authorList>
            <person name="Liu Y."/>
        </authorList>
    </citation>
    <scope>NUCLEOTIDE SEQUENCE</scope>
    <source>
        <strain evidence="9">zg-Y462</strain>
        <strain evidence="7">Zg-Y462</strain>
    </source>
</reference>
<dbReference type="GO" id="GO:0046943">
    <property type="term" value="F:carboxylic acid transmembrane transporter activity"/>
    <property type="evidence" value="ECO:0007669"/>
    <property type="project" value="TreeGrafter"/>
</dbReference>
<dbReference type="AlphaFoldDB" id="A0A9X1M8H2"/>
<dbReference type="Proteomes" id="UP001155145">
    <property type="component" value="Unassembled WGS sequence"/>
</dbReference>
<evidence type="ECO:0000256" key="4">
    <source>
        <dbReference type="ARBA" id="ARBA00023136"/>
    </source>
</evidence>
<evidence type="ECO:0000256" key="2">
    <source>
        <dbReference type="ARBA" id="ARBA00022692"/>
    </source>
</evidence>
<feature type="transmembrane region" description="Helical" evidence="5">
    <location>
        <begin position="167"/>
        <end position="185"/>
    </location>
</feature>
<keyword evidence="3 5" id="KW-1133">Transmembrane helix</keyword>
<dbReference type="InterPro" id="IPR020846">
    <property type="entry name" value="MFS_dom"/>
</dbReference>
<evidence type="ECO:0000259" key="6">
    <source>
        <dbReference type="PROSITE" id="PS50850"/>
    </source>
</evidence>
<accession>A0A9X1M8H2</accession>
<evidence type="ECO:0000313" key="10">
    <source>
        <dbReference type="Proteomes" id="UP001155145"/>
    </source>
</evidence>
<feature type="transmembrane region" description="Helical" evidence="5">
    <location>
        <begin position="374"/>
        <end position="393"/>
    </location>
</feature>
<evidence type="ECO:0000256" key="1">
    <source>
        <dbReference type="ARBA" id="ARBA00004651"/>
    </source>
</evidence>
<feature type="transmembrane region" description="Helical" evidence="5">
    <location>
        <begin position="215"/>
        <end position="236"/>
    </location>
</feature>
<gene>
    <name evidence="7" type="ORF">LJ755_11350</name>
    <name evidence="8" type="ORF">MUK71_03355</name>
</gene>
<evidence type="ECO:0000313" key="8">
    <source>
        <dbReference type="EMBL" id="UON92695.1"/>
    </source>
</evidence>
<feature type="transmembrane region" description="Helical" evidence="5">
    <location>
        <begin position="12"/>
        <end position="39"/>
    </location>
</feature>
<dbReference type="PANTHER" id="PTHR23508">
    <property type="entry name" value="CARBOXYLIC ACID TRANSPORTER PROTEIN HOMOLOG"/>
    <property type="match status" value="1"/>
</dbReference>
<evidence type="ECO:0000313" key="7">
    <source>
        <dbReference type="EMBL" id="MCC3273324.1"/>
    </source>
</evidence>
<dbReference type="InterPro" id="IPR036259">
    <property type="entry name" value="MFS_trans_sf"/>
</dbReference>
<dbReference type="CDD" id="cd17365">
    <property type="entry name" value="MFS_PcaK_like"/>
    <property type="match status" value="1"/>
</dbReference>
<feature type="transmembrane region" description="Helical" evidence="5">
    <location>
        <begin position="248"/>
        <end position="271"/>
    </location>
</feature>
<evidence type="ECO:0000313" key="9">
    <source>
        <dbReference type="Proteomes" id="UP000829758"/>
    </source>
</evidence>
<feature type="domain" description="Major facilitator superfamily (MFS) profile" evidence="6">
    <location>
        <begin position="13"/>
        <end position="398"/>
    </location>
</feature>
<keyword evidence="4 5" id="KW-0472">Membrane</keyword>
<keyword evidence="9" id="KW-1185">Reference proteome</keyword>
<proteinExistence type="predicted"/>
<organism evidence="7 10">
    <name type="scientific">Arthrobacter zhangbolii</name>
    <dbReference type="NCBI Taxonomy" id="2886936"/>
    <lineage>
        <taxon>Bacteria</taxon>
        <taxon>Bacillati</taxon>
        <taxon>Actinomycetota</taxon>
        <taxon>Actinomycetes</taxon>
        <taxon>Micrococcales</taxon>
        <taxon>Micrococcaceae</taxon>
        <taxon>Arthrobacter</taxon>
    </lineage>
</organism>
<name>A0A9X1M8H2_9MICC</name>
<dbReference type="RefSeq" id="WP_227929155.1">
    <property type="nucleotide sequence ID" value="NZ_CP094984.1"/>
</dbReference>
<evidence type="ECO:0000256" key="3">
    <source>
        <dbReference type="ARBA" id="ARBA00022989"/>
    </source>
</evidence>
<comment type="subcellular location">
    <subcellularLocation>
        <location evidence="1">Cell membrane</location>
        <topology evidence="1">Multi-pass membrane protein</topology>
    </subcellularLocation>
</comment>
<dbReference type="SUPFAM" id="SSF103473">
    <property type="entry name" value="MFS general substrate transporter"/>
    <property type="match status" value="1"/>
</dbReference>
<dbReference type="EMBL" id="JAJFZT010000007">
    <property type="protein sequence ID" value="MCC3273324.1"/>
    <property type="molecule type" value="Genomic_DNA"/>
</dbReference>
<dbReference type="Proteomes" id="UP000829758">
    <property type="component" value="Chromosome"/>
</dbReference>
<evidence type="ECO:0000256" key="5">
    <source>
        <dbReference type="SAM" id="Phobius"/>
    </source>
</evidence>
<keyword evidence="2 5" id="KW-0812">Transmembrane</keyword>
<feature type="transmembrane region" description="Helical" evidence="5">
    <location>
        <begin position="338"/>
        <end position="362"/>
    </location>
</feature>
<feature type="transmembrane region" description="Helical" evidence="5">
    <location>
        <begin position="307"/>
        <end position="331"/>
    </location>
</feature>
<sequence length="415" mass="43444">MQKQVMTPRRRWIVALCWLTVVFEGYDIVALGAAIPTLLDTRHVGITAAGATYVSTISLVGVGIGAALIGPLSDRWGRRVPLILCVVVFSLFTLVLPLMPSVALMGVVRFIAGLGLGGCMPVAITAMQEAASENAKANASTITMTGYHCGAVLASVLAIIFREHWGWLFYAGGALGLAAAVVMWFRLPETGSVHLAAKEKGAAQVKLGDLLRPPYLRITLGLWVAAFMGLMLVYGLNTWLPQIMREAGYRVSASLVLLLVLNVGAVIGLLIGGRVADKRGPKGTTMAWFGAAAVLLAILSIRIESSLLLNAVVLVTGVFVFCAQVLVYGFVGYLYPRAVVGSAMGFVAGVGRLGAIVGPWLTGALVTAGIAYPFGFYVFALAAALGVVAVAVIPRPGRPVADTADPRVSPDGQAV</sequence>
<dbReference type="GO" id="GO:0005886">
    <property type="term" value="C:plasma membrane"/>
    <property type="evidence" value="ECO:0007669"/>
    <property type="project" value="UniProtKB-SubCell"/>
</dbReference>